<reference evidence="2" key="1">
    <citation type="journal article" date="2019" name="Int. J. Syst. Evol. Microbiol.">
        <title>The Global Catalogue of Microorganisms (GCM) 10K type strain sequencing project: providing services to taxonomists for standard genome sequencing and annotation.</title>
        <authorList>
            <consortium name="The Broad Institute Genomics Platform"/>
            <consortium name="The Broad Institute Genome Sequencing Center for Infectious Disease"/>
            <person name="Wu L."/>
            <person name="Ma J."/>
        </authorList>
    </citation>
    <scope>NUCLEOTIDE SEQUENCE [LARGE SCALE GENOMIC DNA]</scope>
    <source>
        <strain evidence="2">KCTC 42903</strain>
    </source>
</reference>
<dbReference type="InterPro" id="IPR023614">
    <property type="entry name" value="Porin_dom_sf"/>
</dbReference>
<evidence type="ECO:0000313" key="1">
    <source>
        <dbReference type="EMBL" id="MFD2536469.1"/>
    </source>
</evidence>
<dbReference type="InterPro" id="IPR010870">
    <property type="entry name" value="Porin_O/P"/>
</dbReference>
<gene>
    <name evidence="1" type="ORF">ACFSQS_15260</name>
</gene>
<keyword evidence="2" id="KW-1185">Reference proteome</keyword>
<accession>A0ABW5JVR3</accession>
<evidence type="ECO:0000313" key="2">
    <source>
        <dbReference type="Proteomes" id="UP001597441"/>
    </source>
</evidence>
<dbReference type="Pfam" id="PF07396">
    <property type="entry name" value="Porin_O_P"/>
    <property type="match status" value="1"/>
</dbReference>
<proteinExistence type="predicted"/>
<dbReference type="Proteomes" id="UP001597441">
    <property type="component" value="Unassembled WGS sequence"/>
</dbReference>
<dbReference type="Gene3D" id="2.40.160.10">
    <property type="entry name" value="Porin"/>
    <property type="match status" value="1"/>
</dbReference>
<sequence>MKSIKFIFVLVLTCIVNLSFSQEEKLKFKTKWDNGLKIESTDENFKLKFGGRLMADYSLFHQNQELNNTFGKLEITDAMEIRRSRLFASGSIYKNTAFKLQIDFTHKKVTLKDVYIHFKNIPIIGNFQVGHFKEPFRLESLTTNKYIMFIERAFPTDFTHERSDGIMIFNDFLNNRLSAQLGYFKPKDNVGRAVTGRVTGLLINNEPNNNVLHVGAGFSHRKTESFSISAKPAHLALEYINTNDITNVKHVNLLSLESAYIQNSFSLQGEYISSQVKTNLDTYSFSSYYGQASYFLTGESRNIASSYHGFGRVKPSKPFGENGGLGAWEVALRFASANLDSKTIFGGKQENVTLGITWYLNSATRIKLNNVLANVKGAGKANVFQVRFQIDF</sequence>
<name>A0ABW5JVR3_9FLAO</name>
<dbReference type="SUPFAM" id="SSF56935">
    <property type="entry name" value="Porins"/>
    <property type="match status" value="1"/>
</dbReference>
<comment type="caution">
    <text evidence="1">The sequence shown here is derived from an EMBL/GenBank/DDBJ whole genome shotgun (WGS) entry which is preliminary data.</text>
</comment>
<organism evidence="1 2">
    <name type="scientific">Gelatiniphilus marinus</name>
    <dbReference type="NCBI Taxonomy" id="1759464"/>
    <lineage>
        <taxon>Bacteria</taxon>
        <taxon>Pseudomonadati</taxon>
        <taxon>Bacteroidota</taxon>
        <taxon>Flavobacteriia</taxon>
        <taxon>Flavobacteriales</taxon>
        <taxon>Flavobacteriaceae</taxon>
        <taxon>Gelatiniphilus</taxon>
    </lineage>
</organism>
<dbReference type="RefSeq" id="WP_388020924.1">
    <property type="nucleotide sequence ID" value="NZ_JBHUDT010000008.1"/>
</dbReference>
<protein>
    <submittedName>
        <fullName evidence="1">OprO/OprP family phosphate-selective porin</fullName>
    </submittedName>
</protein>
<dbReference type="EMBL" id="JBHULK010000008">
    <property type="protein sequence ID" value="MFD2536469.1"/>
    <property type="molecule type" value="Genomic_DNA"/>
</dbReference>